<keyword evidence="3" id="KW-1185">Reference proteome</keyword>
<dbReference type="PROSITE" id="PS51257">
    <property type="entry name" value="PROKAR_LIPOPROTEIN"/>
    <property type="match status" value="1"/>
</dbReference>
<evidence type="ECO:0000256" key="1">
    <source>
        <dbReference type="SAM" id="SignalP"/>
    </source>
</evidence>
<proteinExistence type="predicted"/>
<dbReference type="EMBL" id="CVRI01000004">
    <property type="protein sequence ID" value="CRK87732.1"/>
    <property type="molecule type" value="Genomic_DNA"/>
</dbReference>
<gene>
    <name evidence="2" type="ORF">CLUMA_CG001522</name>
</gene>
<name>A0A1J1HJZ4_9DIPT</name>
<evidence type="ECO:0000313" key="3">
    <source>
        <dbReference type="Proteomes" id="UP000183832"/>
    </source>
</evidence>
<feature type="chain" id="PRO_5012249886" evidence="1">
    <location>
        <begin position="16"/>
        <end position="68"/>
    </location>
</feature>
<protein>
    <submittedName>
        <fullName evidence="2">CLUMA_CG001522, isoform A</fullName>
    </submittedName>
</protein>
<organism evidence="2 3">
    <name type="scientific">Clunio marinus</name>
    <dbReference type="NCBI Taxonomy" id="568069"/>
    <lineage>
        <taxon>Eukaryota</taxon>
        <taxon>Metazoa</taxon>
        <taxon>Ecdysozoa</taxon>
        <taxon>Arthropoda</taxon>
        <taxon>Hexapoda</taxon>
        <taxon>Insecta</taxon>
        <taxon>Pterygota</taxon>
        <taxon>Neoptera</taxon>
        <taxon>Endopterygota</taxon>
        <taxon>Diptera</taxon>
        <taxon>Nematocera</taxon>
        <taxon>Chironomoidea</taxon>
        <taxon>Chironomidae</taxon>
        <taxon>Clunio</taxon>
    </lineage>
</organism>
<accession>A0A1J1HJZ4</accession>
<dbReference type="Proteomes" id="UP000183832">
    <property type="component" value="Unassembled WGS sequence"/>
</dbReference>
<sequence length="68" mass="7855">MLKLMLSFVLFSTSCEELPRRNYLPTQLLSLEVKKILHVTLPIELDATLSQLCSHVLAKQDDSRKNVW</sequence>
<dbReference type="AlphaFoldDB" id="A0A1J1HJZ4"/>
<feature type="signal peptide" evidence="1">
    <location>
        <begin position="1"/>
        <end position="15"/>
    </location>
</feature>
<evidence type="ECO:0000313" key="2">
    <source>
        <dbReference type="EMBL" id="CRK87732.1"/>
    </source>
</evidence>
<reference evidence="2 3" key="1">
    <citation type="submission" date="2015-04" db="EMBL/GenBank/DDBJ databases">
        <authorList>
            <person name="Syromyatnikov M.Y."/>
            <person name="Popov V.N."/>
        </authorList>
    </citation>
    <scope>NUCLEOTIDE SEQUENCE [LARGE SCALE GENOMIC DNA]</scope>
</reference>
<keyword evidence="1" id="KW-0732">Signal</keyword>